<dbReference type="EMBL" id="CAXKWB010000602">
    <property type="protein sequence ID" value="CAL4061330.1"/>
    <property type="molecule type" value="Genomic_DNA"/>
</dbReference>
<organism evidence="2 3">
    <name type="scientific">Meganyctiphanes norvegica</name>
    <name type="common">Northern krill</name>
    <name type="synonym">Thysanopoda norvegica</name>
    <dbReference type="NCBI Taxonomy" id="48144"/>
    <lineage>
        <taxon>Eukaryota</taxon>
        <taxon>Metazoa</taxon>
        <taxon>Ecdysozoa</taxon>
        <taxon>Arthropoda</taxon>
        <taxon>Crustacea</taxon>
        <taxon>Multicrustacea</taxon>
        <taxon>Malacostraca</taxon>
        <taxon>Eumalacostraca</taxon>
        <taxon>Eucarida</taxon>
        <taxon>Euphausiacea</taxon>
        <taxon>Euphausiidae</taxon>
        <taxon>Meganyctiphanes</taxon>
    </lineage>
</organism>
<feature type="non-terminal residue" evidence="2">
    <location>
        <position position="194"/>
    </location>
</feature>
<feature type="compositionally biased region" description="Basic and acidic residues" evidence="1">
    <location>
        <begin position="36"/>
        <end position="48"/>
    </location>
</feature>
<feature type="region of interest" description="Disordered" evidence="1">
    <location>
        <begin position="15"/>
        <end position="48"/>
    </location>
</feature>
<comment type="caution">
    <text evidence="2">The sequence shown here is derived from an EMBL/GenBank/DDBJ whole genome shotgun (WGS) entry which is preliminary data.</text>
</comment>
<proteinExistence type="predicted"/>
<evidence type="ECO:0000313" key="2">
    <source>
        <dbReference type="EMBL" id="CAL4061330.1"/>
    </source>
</evidence>
<gene>
    <name evidence="2" type="ORF">MNOR_LOCUS2080</name>
</gene>
<feature type="non-terminal residue" evidence="2">
    <location>
        <position position="1"/>
    </location>
</feature>
<dbReference type="Proteomes" id="UP001497623">
    <property type="component" value="Unassembled WGS sequence"/>
</dbReference>
<accession>A0AAV2PPY8</accession>
<reference evidence="2 3" key="1">
    <citation type="submission" date="2024-05" db="EMBL/GenBank/DDBJ databases">
        <authorList>
            <person name="Wallberg A."/>
        </authorList>
    </citation>
    <scope>NUCLEOTIDE SEQUENCE [LARGE SCALE GENOMIC DNA]</scope>
</reference>
<evidence type="ECO:0000256" key="1">
    <source>
        <dbReference type="SAM" id="MobiDB-lite"/>
    </source>
</evidence>
<keyword evidence="3" id="KW-1185">Reference proteome</keyword>
<protein>
    <submittedName>
        <fullName evidence="2">Uncharacterized protein</fullName>
    </submittedName>
</protein>
<evidence type="ECO:0000313" key="3">
    <source>
        <dbReference type="Proteomes" id="UP001497623"/>
    </source>
</evidence>
<dbReference type="AlphaFoldDB" id="A0AAV2PPY8"/>
<name>A0AAV2PPY8_MEGNR</name>
<sequence>GLEIDKRKNILQHGEYSAGSSMRKSIDQEESLPAITRDRTGWSERRQDDSDRARSEIYEICHSLRNLCSELSLGSNSFIKTIVIKILNSDTTTSDILQLLSDSDVSMQIKLAAAEFKSQEEICSGYKKSQYNQAYMQTKLLIDYVKKRGPGDYDNKTSYNQVISNKEGFLYGLNLKELASVTQKMGHEFTKKLI</sequence>